<evidence type="ECO:0000256" key="3">
    <source>
        <dbReference type="ARBA" id="ARBA00022946"/>
    </source>
</evidence>
<evidence type="ECO:0000256" key="9">
    <source>
        <dbReference type="ARBA" id="ARBA00045766"/>
    </source>
</evidence>
<dbReference type="Proteomes" id="UP000035680">
    <property type="component" value="Unassembled WGS sequence"/>
</dbReference>
<evidence type="ECO:0000313" key="10">
    <source>
        <dbReference type="Proteomes" id="UP000035680"/>
    </source>
</evidence>
<organism evidence="10 11">
    <name type="scientific">Strongyloides venezuelensis</name>
    <name type="common">Threadworm</name>
    <dbReference type="NCBI Taxonomy" id="75913"/>
    <lineage>
        <taxon>Eukaryota</taxon>
        <taxon>Metazoa</taxon>
        <taxon>Ecdysozoa</taxon>
        <taxon>Nematoda</taxon>
        <taxon>Chromadorea</taxon>
        <taxon>Rhabditida</taxon>
        <taxon>Tylenchina</taxon>
        <taxon>Panagrolaimomorpha</taxon>
        <taxon>Strongyloidoidea</taxon>
        <taxon>Strongyloididae</taxon>
        <taxon>Strongyloides</taxon>
    </lineage>
</organism>
<dbReference type="STRING" id="75913.A0A0K0FLM6"/>
<dbReference type="WBParaSite" id="SVE_0994200.1">
    <property type="protein sequence ID" value="SVE_0994200.1"/>
    <property type="gene ID" value="SVE_0994200"/>
</dbReference>
<dbReference type="InterPro" id="IPR011332">
    <property type="entry name" value="Ribosomal_zn-bd"/>
</dbReference>
<comment type="subcellular location">
    <subcellularLocation>
        <location evidence="1">Mitochondrion</location>
    </subcellularLocation>
</comment>
<comment type="similarity">
    <text evidence="2">Belongs to the bacterial ribosomal protein bL32 family.</text>
</comment>
<dbReference type="AlphaFoldDB" id="A0A0K0FLM6"/>
<reference evidence="11" key="2">
    <citation type="submission" date="2015-08" db="UniProtKB">
        <authorList>
            <consortium name="WormBaseParasite"/>
        </authorList>
    </citation>
    <scope>IDENTIFICATION</scope>
</reference>
<evidence type="ECO:0000313" key="11">
    <source>
        <dbReference type="WBParaSite" id="SVE_0994200.1"/>
    </source>
</evidence>
<dbReference type="InterPro" id="IPR051991">
    <property type="entry name" value="Mitoribosomal_protein_bL32"/>
</dbReference>
<evidence type="ECO:0000256" key="6">
    <source>
        <dbReference type="ARBA" id="ARBA00023274"/>
    </source>
</evidence>
<dbReference type="InterPro" id="IPR002677">
    <property type="entry name" value="Ribosomal_bL32"/>
</dbReference>
<dbReference type="GO" id="GO:0006412">
    <property type="term" value="P:translation"/>
    <property type="evidence" value="ECO:0007669"/>
    <property type="project" value="InterPro"/>
</dbReference>
<dbReference type="Pfam" id="PF01783">
    <property type="entry name" value="Ribosomal_L32p"/>
    <property type="match status" value="1"/>
</dbReference>
<evidence type="ECO:0000256" key="5">
    <source>
        <dbReference type="ARBA" id="ARBA00023128"/>
    </source>
</evidence>
<proteinExistence type="inferred from homology"/>
<dbReference type="GO" id="GO:0005762">
    <property type="term" value="C:mitochondrial large ribosomal subunit"/>
    <property type="evidence" value="ECO:0007669"/>
    <property type="project" value="TreeGrafter"/>
</dbReference>
<dbReference type="SUPFAM" id="SSF57829">
    <property type="entry name" value="Zn-binding ribosomal proteins"/>
    <property type="match status" value="1"/>
</dbReference>
<evidence type="ECO:0000256" key="1">
    <source>
        <dbReference type="ARBA" id="ARBA00004173"/>
    </source>
</evidence>
<keyword evidence="3" id="KW-0809">Transit peptide</keyword>
<name>A0A0K0FLM6_STRVS</name>
<keyword evidence="10" id="KW-1185">Reference proteome</keyword>
<dbReference type="GO" id="GO:0003735">
    <property type="term" value="F:structural constituent of ribosome"/>
    <property type="evidence" value="ECO:0007669"/>
    <property type="project" value="InterPro"/>
</dbReference>
<evidence type="ECO:0000256" key="2">
    <source>
        <dbReference type="ARBA" id="ARBA00008560"/>
    </source>
</evidence>
<dbReference type="NCBIfam" id="TIGR01031">
    <property type="entry name" value="rpmF_bact"/>
    <property type="match status" value="1"/>
</dbReference>
<accession>A0A0K0FLM6</accession>
<protein>
    <recommendedName>
        <fullName evidence="7">Large ribosomal subunit protein bL32m</fullName>
    </recommendedName>
    <alternativeName>
        <fullName evidence="8">39S ribosomal protein L32, mitochondrial</fullName>
    </alternativeName>
</protein>
<evidence type="ECO:0000256" key="7">
    <source>
        <dbReference type="ARBA" id="ARBA00039935"/>
    </source>
</evidence>
<dbReference type="PANTHER" id="PTHR21026">
    <property type="entry name" value="39S RIBOSOMAL PROTEIN L32, MITOCHONDRIAL"/>
    <property type="match status" value="1"/>
</dbReference>
<comment type="function">
    <text evidence="9">Component of the mitochondrial large ribosomal subunit (mt-LSU). The mitochondrial ribosome (mitoribosome) is a large ribonucleoprotein complex responsible for the synthesis of proteins inside mitochondria.</text>
</comment>
<reference evidence="10" key="1">
    <citation type="submission" date="2014-07" db="EMBL/GenBank/DDBJ databases">
        <authorList>
            <person name="Martin A.A"/>
            <person name="De Silva N."/>
        </authorList>
    </citation>
    <scope>NUCLEOTIDE SEQUENCE</scope>
</reference>
<evidence type="ECO:0000256" key="8">
    <source>
        <dbReference type="ARBA" id="ARBA00042577"/>
    </source>
</evidence>
<dbReference type="PANTHER" id="PTHR21026:SF2">
    <property type="entry name" value="LARGE RIBOSOMAL SUBUNIT PROTEIN BL32M"/>
    <property type="match status" value="1"/>
</dbReference>
<evidence type="ECO:0000256" key="4">
    <source>
        <dbReference type="ARBA" id="ARBA00022980"/>
    </source>
</evidence>
<keyword evidence="6" id="KW-0687">Ribonucleoprotein</keyword>
<sequence>MFIQFRRKCEEIVRLGYNVLSHNYPPVAPALALSPTVSLPSATSSSDCYDVNRIINDMRILLGVPKYRTSKPKKQTRKFSYTRLLTPEENLITCSFCGSYHTADTICKKCYSKVREVTNMIKEKMMEYNPYKGESQDRGIFVKYEDDKEVKPEVVEGKRVIEIEKPRNSWFIETIKSNEKK</sequence>
<keyword evidence="5" id="KW-0496">Mitochondrion</keyword>
<keyword evidence="4" id="KW-0689">Ribosomal protein</keyword>